<dbReference type="InterPro" id="IPR002575">
    <property type="entry name" value="Aminoglycoside_PTrfase"/>
</dbReference>
<dbReference type="PANTHER" id="PTHR21310">
    <property type="entry name" value="AMINOGLYCOSIDE PHOSPHOTRANSFERASE-RELATED-RELATED"/>
    <property type="match status" value="1"/>
</dbReference>
<name>A0A1G8W8P5_9EURY</name>
<dbReference type="InterPro" id="IPR011009">
    <property type="entry name" value="Kinase-like_dom_sf"/>
</dbReference>
<evidence type="ECO:0000259" key="1">
    <source>
        <dbReference type="Pfam" id="PF01636"/>
    </source>
</evidence>
<sequence>MTGIAAVVPDESFEAAGETALEAVTTEQPTDFRRLGRGNRKLSALATYEQRDPVVVQLCEELTWLQTEATLLGHIRERTAVPVPPVLASGITDGVAYMVTAHVSGDDLHVEFAGFDSEGKRRLARTFGAHLGSLHEQFRFEEYGALVVDGDSLRAWHEDWGDWLVEYGTSAVERLPGPFDPLREDLLALFETATTAQAPPARLYPWDFRPGNALVEDGQVAAILDWEAPMAAAPALAVAKAEYLVADWYVEDGRPLRRAFREGYEQVRKYPTVDAVHRAAAIADSAVDSTGTVTNPKYPELDAEAAVEFHREALTAVLGQSYS</sequence>
<evidence type="ECO:0000313" key="2">
    <source>
        <dbReference type="EMBL" id="SDJ73890.1"/>
    </source>
</evidence>
<dbReference type="AlphaFoldDB" id="A0A1G8W8P5"/>
<accession>A0A1G8W8P5</accession>
<dbReference type="Proteomes" id="UP000198856">
    <property type="component" value="Unassembled WGS sequence"/>
</dbReference>
<dbReference type="GO" id="GO:0016740">
    <property type="term" value="F:transferase activity"/>
    <property type="evidence" value="ECO:0007669"/>
    <property type="project" value="UniProtKB-KW"/>
</dbReference>
<evidence type="ECO:0000313" key="3">
    <source>
        <dbReference type="Proteomes" id="UP000198856"/>
    </source>
</evidence>
<dbReference type="RefSeq" id="WP_092702382.1">
    <property type="nucleotide sequence ID" value="NZ_FNFC01000008.1"/>
</dbReference>
<dbReference type="OrthoDB" id="350437at2157"/>
<reference evidence="2 3" key="1">
    <citation type="submission" date="2016-10" db="EMBL/GenBank/DDBJ databases">
        <authorList>
            <person name="de Groot N.N."/>
        </authorList>
    </citation>
    <scope>NUCLEOTIDE SEQUENCE [LARGE SCALE GENOMIC DNA]</scope>
    <source>
        <strain evidence="2 3">IBRC-M10015</strain>
    </source>
</reference>
<gene>
    <name evidence="2" type="ORF">SAMN05216226_108103</name>
</gene>
<keyword evidence="3" id="KW-1185">Reference proteome</keyword>
<feature type="domain" description="Aminoglycoside phosphotransferase" evidence="1">
    <location>
        <begin position="35"/>
        <end position="272"/>
    </location>
</feature>
<organism evidence="2 3">
    <name type="scientific">Halovenus aranensis</name>
    <dbReference type="NCBI Taxonomy" id="890420"/>
    <lineage>
        <taxon>Archaea</taxon>
        <taxon>Methanobacteriati</taxon>
        <taxon>Methanobacteriota</taxon>
        <taxon>Stenosarchaea group</taxon>
        <taxon>Halobacteria</taxon>
        <taxon>Halobacteriales</taxon>
        <taxon>Haloarculaceae</taxon>
        <taxon>Halovenus</taxon>
    </lineage>
</organism>
<dbReference type="PANTHER" id="PTHR21310:SF15">
    <property type="entry name" value="AMINOGLYCOSIDE PHOSPHOTRANSFERASE DOMAIN-CONTAINING PROTEIN"/>
    <property type="match status" value="1"/>
</dbReference>
<dbReference type="InterPro" id="IPR051678">
    <property type="entry name" value="AGP_Transferase"/>
</dbReference>
<dbReference type="Pfam" id="PF01636">
    <property type="entry name" value="APH"/>
    <property type="match status" value="1"/>
</dbReference>
<protein>
    <submittedName>
        <fullName evidence="2">Phosphotransferase enzyme family protein</fullName>
    </submittedName>
</protein>
<dbReference type="Gene3D" id="3.90.1200.10">
    <property type="match status" value="1"/>
</dbReference>
<dbReference type="STRING" id="890420.SAMN05216226_108103"/>
<keyword evidence="2" id="KW-0808">Transferase</keyword>
<proteinExistence type="predicted"/>
<dbReference type="EMBL" id="FNFC01000008">
    <property type="protein sequence ID" value="SDJ73890.1"/>
    <property type="molecule type" value="Genomic_DNA"/>
</dbReference>
<dbReference type="SUPFAM" id="SSF56112">
    <property type="entry name" value="Protein kinase-like (PK-like)"/>
    <property type="match status" value="1"/>
</dbReference>